<dbReference type="Proteomes" id="UP000315750">
    <property type="component" value="Chromosome"/>
</dbReference>
<proteinExistence type="predicted"/>
<keyword evidence="3" id="KW-1185">Reference proteome</keyword>
<accession>A0A518AK15</accession>
<evidence type="ECO:0000313" key="3">
    <source>
        <dbReference type="Proteomes" id="UP000315750"/>
    </source>
</evidence>
<keyword evidence="1" id="KW-0732">Signal</keyword>
<feature type="signal peptide" evidence="1">
    <location>
        <begin position="1"/>
        <end position="19"/>
    </location>
</feature>
<dbReference type="RefSeq" id="WP_145245970.1">
    <property type="nucleotide sequence ID" value="NZ_CP036278.1"/>
</dbReference>
<evidence type="ECO:0008006" key="4">
    <source>
        <dbReference type="Google" id="ProtNLM"/>
    </source>
</evidence>
<dbReference type="EMBL" id="CP036278">
    <property type="protein sequence ID" value="QDU55073.1"/>
    <property type="molecule type" value="Genomic_DNA"/>
</dbReference>
<dbReference type="OrthoDB" id="258532at2"/>
<gene>
    <name evidence="2" type="ORF">Pan181_12590</name>
</gene>
<evidence type="ECO:0000256" key="1">
    <source>
        <dbReference type="SAM" id="SignalP"/>
    </source>
</evidence>
<sequence precursor="true">MRTLLAAALLVMLASHSEAAFSVSATTTGSGTLQINGVAVDDVTVDTVFEGSGALMDDMPIDVPAPGQVSEFTEFSSYMFNVSKSPVNSTALGYTLTITFDQPILGIQFASGKLATGYSLLDASPSFDAIQPIGAFNTGSGGDSITIDGNTITIATGLVSTGTDPFRILTAVPEMSTNLSWSALAGIGCVLYRRRKQA</sequence>
<reference evidence="2 3" key="1">
    <citation type="submission" date="2019-02" db="EMBL/GenBank/DDBJ databases">
        <title>Deep-cultivation of Planctomycetes and their phenomic and genomic characterization uncovers novel biology.</title>
        <authorList>
            <person name="Wiegand S."/>
            <person name="Jogler M."/>
            <person name="Boedeker C."/>
            <person name="Pinto D."/>
            <person name="Vollmers J."/>
            <person name="Rivas-Marin E."/>
            <person name="Kohn T."/>
            <person name="Peeters S.H."/>
            <person name="Heuer A."/>
            <person name="Rast P."/>
            <person name="Oberbeckmann S."/>
            <person name="Bunk B."/>
            <person name="Jeske O."/>
            <person name="Meyerdierks A."/>
            <person name="Storesund J.E."/>
            <person name="Kallscheuer N."/>
            <person name="Luecker S."/>
            <person name="Lage O.M."/>
            <person name="Pohl T."/>
            <person name="Merkel B.J."/>
            <person name="Hornburger P."/>
            <person name="Mueller R.-W."/>
            <person name="Bruemmer F."/>
            <person name="Labrenz M."/>
            <person name="Spormann A.M."/>
            <person name="Op den Camp H."/>
            <person name="Overmann J."/>
            <person name="Amann R."/>
            <person name="Jetten M.S.M."/>
            <person name="Mascher T."/>
            <person name="Medema M.H."/>
            <person name="Devos D.P."/>
            <person name="Kaster A.-K."/>
            <person name="Ovreas L."/>
            <person name="Rohde M."/>
            <person name="Galperin M.Y."/>
            <person name="Jogler C."/>
        </authorList>
    </citation>
    <scope>NUCLEOTIDE SEQUENCE [LARGE SCALE GENOMIC DNA]</scope>
    <source>
        <strain evidence="2 3">Pan181</strain>
    </source>
</reference>
<organism evidence="2 3">
    <name type="scientific">Aeoliella mucimassa</name>
    <dbReference type="NCBI Taxonomy" id="2527972"/>
    <lineage>
        <taxon>Bacteria</taxon>
        <taxon>Pseudomonadati</taxon>
        <taxon>Planctomycetota</taxon>
        <taxon>Planctomycetia</taxon>
        <taxon>Pirellulales</taxon>
        <taxon>Lacipirellulaceae</taxon>
        <taxon>Aeoliella</taxon>
    </lineage>
</organism>
<protein>
    <recommendedName>
        <fullName evidence="4">PEP-CTERM protein-sorting domain-containing protein</fullName>
    </recommendedName>
</protein>
<evidence type="ECO:0000313" key="2">
    <source>
        <dbReference type="EMBL" id="QDU55073.1"/>
    </source>
</evidence>
<name>A0A518AK15_9BACT</name>
<feature type="chain" id="PRO_5021721957" description="PEP-CTERM protein-sorting domain-containing protein" evidence="1">
    <location>
        <begin position="20"/>
        <end position="198"/>
    </location>
</feature>
<dbReference type="KEGG" id="amuc:Pan181_12590"/>
<dbReference type="AlphaFoldDB" id="A0A518AK15"/>